<name>A0A2T5FWY3_9SPHN</name>
<evidence type="ECO:0000256" key="1">
    <source>
        <dbReference type="ARBA" id="ARBA00001946"/>
    </source>
</evidence>
<evidence type="ECO:0000256" key="10">
    <source>
        <dbReference type="ARBA" id="ARBA00023277"/>
    </source>
</evidence>
<dbReference type="FunFam" id="3.30.420.40:FF:000153">
    <property type="entry name" value="Putative fructokinase"/>
    <property type="match status" value="1"/>
</dbReference>
<dbReference type="InterPro" id="IPR043129">
    <property type="entry name" value="ATPase_NBD"/>
</dbReference>
<reference evidence="13 14" key="1">
    <citation type="submission" date="2017-09" db="EMBL/GenBank/DDBJ databases">
        <title>Sphingomonas panjinensis sp.nov., isolated from oil-contaminated soil.</title>
        <authorList>
            <person name="Wang L."/>
            <person name="Chen L."/>
        </authorList>
    </citation>
    <scope>NUCLEOTIDE SEQUENCE [LARGE SCALE GENOMIC DNA]</scope>
    <source>
        <strain evidence="13 14">FW-11</strain>
    </source>
</reference>
<evidence type="ECO:0000256" key="3">
    <source>
        <dbReference type="ARBA" id="ARBA00022679"/>
    </source>
</evidence>
<keyword evidence="6 13" id="KW-0418">Kinase</keyword>
<dbReference type="PANTHER" id="PTHR42742:SF3">
    <property type="entry name" value="FRUCTOKINASE"/>
    <property type="match status" value="1"/>
</dbReference>
<evidence type="ECO:0000256" key="5">
    <source>
        <dbReference type="ARBA" id="ARBA00022741"/>
    </source>
</evidence>
<dbReference type="OrthoDB" id="9783435at2"/>
<evidence type="ECO:0000256" key="6">
    <source>
        <dbReference type="ARBA" id="ARBA00022777"/>
    </source>
</evidence>
<keyword evidence="5" id="KW-0547">Nucleotide-binding</keyword>
<keyword evidence="14" id="KW-1185">Reference proteome</keyword>
<comment type="cofactor">
    <cofactor evidence="1">
        <name>Mg(2+)</name>
        <dbReference type="ChEBI" id="CHEBI:18420"/>
    </cofactor>
</comment>
<keyword evidence="9" id="KW-0460">Magnesium</keyword>
<dbReference type="CDD" id="cd24067">
    <property type="entry name" value="ASKHA_NBD_ROK_BsFRK-like"/>
    <property type="match status" value="1"/>
</dbReference>
<comment type="similarity">
    <text evidence="2">Belongs to the ROK (NagC/XylR) family.</text>
</comment>
<dbReference type="EMBL" id="NWBU01000010">
    <property type="protein sequence ID" value="PTQ10300.1"/>
    <property type="molecule type" value="Genomic_DNA"/>
</dbReference>
<evidence type="ECO:0000256" key="12">
    <source>
        <dbReference type="ARBA" id="ARBA00048451"/>
    </source>
</evidence>
<evidence type="ECO:0000256" key="11">
    <source>
        <dbReference type="ARBA" id="ARBA00038887"/>
    </source>
</evidence>
<evidence type="ECO:0000256" key="9">
    <source>
        <dbReference type="ARBA" id="ARBA00022842"/>
    </source>
</evidence>
<keyword evidence="3" id="KW-0808">Transferase</keyword>
<evidence type="ECO:0000256" key="7">
    <source>
        <dbReference type="ARBA" id="ARBA00022833"/>
    </source>
</evidence>
<evidence type="ECO:0000313" key="13">
    <source>
        <dbReference type="EMBL" id="PTQ10300.1"/>
    </source>
</evidence>
<accession>A0A2T5FWY3</accession>
<protein>
    <recommendedName>
        <fullName evidence="11">fructokinase</fullName>
        <ecNumber evidence="11">2.7.1.4</ecNumber>
    </recommendedName>
</protein>
<comment type="catalytic activity">
    <reaction evidence="12">
        <text>D-fructose + ATP = D-fructose 6-phosphate + ADP + H(+)</text>
        <dbReference type="Rhea" id="RHEA:16125"/>
        <dbReference type="ChEBI" id="CHEBI:15378"/>
        <dbReference type="ChEBI" id="CHEBI:30616"/>
        <dbReference type="ChEBI" id="CHEBI:37721"/>
        <dbReference type="ChEBI" id="CHEBI:61527"/>
        <dbReference type="ChEBI" id="CHEBI:456216"/>
        <dbReference type="EC" id="2.7.1.4"/>
    </reaction>
</comment>
<organism evidence="13 14">
    <name type="scientific">Sphingomonas oleivorans</name>
    <dbReference type="NCBI Taxonomy" id="1735121"/>
    <lineage>
        <taxon>Bacteria</taxon>
        <taxon>Pseudomonadati</taxon>
        <taxon>Pseudomonadota</taxon>
        <taxon>Alphaproteobacteria</taxon>
        <taxon>Sphingomonadales</taxon>
        <taxon>Sphingomonadaceae</taxon>
        <taxon>Sphingomonas</taxon>
    </lineage>
</organism>
<proteinExistence type="inferred from homology"/>
<sequence length="293" mass="30366">MDNELYGCIEAGGTKFVCAIATGPDDIRAQLRIPTTTPEETLGRAVQFFREQAPVEAFGIASFGPVDLDPVSPSWGRICKTPKPGWSGADIAGAFAEFGRPVGFDTDVNGAILGEARWGAARGCDTAVYFTIGTGIGGGAIVGGAPIHGRGHPEMGHGRPPRHADDYFAGACPFHGDCYEGMASGPAILARWGQSLSELPQDHPAHEIEAFYIAHLCVSTVAMLAPQRIVLGGGVMGTPGLLDRVRVAAEAIGGGYFGEIAPLIVPTGLGERSGIAGALVLAEHARHAIARAC</sequence>
<dbReference type="PANTHER" id="PTHR42742">
    <property type="entry name" value="TRANSCRIPTIONAL REPRESSOR MPRA"/>
    <property type="match status" value="1"/>
</dbReference>
<keyword evidence="10" id="KW-0119">Carbohydrate metabolism</keyword>
<dbReference type="GO" id="GO:0046872">
    <property type="term" value="F:metal ion binding"/>
    <property type="evidence" value="ECO:0007669"/>
    <property type="project" value="UniProtKB-KW"/>
</dbReference>
<dbReference type="GO" id="GO:0005524">
    <property type="term" value="F:ATP binding"/>
    <property type="evidence" value="ECO:0007669"/>
    <property type="project" value="UniProtKB-KW"/>
</dbReference>
<dbReference type="Gene3D" id="3.30.420.40">
    <property type="match status" value="2"/>
</dbReference>
<comment type="caution">
    <text evidence="13">The sequence shown here is derived from an EMBL/GenBank/DDBJ whole genome shotgun (WGS) entry which is preliminary data.</text>
</comment>
<keyword evidence="4" id="KW-0479">Metal-binding</keyword>
<evidence type="ECO:0000256" key="2">
    <source>
        <dbReference type="ARBA" id="ARBA00006479"/>
    </source>
</evidence>
<dbReference type="GO" id="GO:0008865">
    <property type="term" value="F:fructokinase activity"/>
    <property type="evidence" value="ECO:0007669"/>
    <property type="project" value="UniProtKB-EC"/>
</dbReference>
<dbReference type="AlphaFoldDB" id="A0A2T5FWY3"/>
<dbReference type="SUPFAM" id="SSF53067">
    <property type="entry name" value="Actin-like ATPase domain"/>
    <property type="match status" value="1"/>
</dbReference>
<dbReference type="InterPro" id="IPR049874">
    <property type="entry name" value="ROK_cs"/>
</dbReference>
<evidence type="ECO:0000256" key="8">
    <source>
        <dbReference type="ARBA" id="ARBA00022840"/>
    </source>
</evidence>
<dbReference type="InterPro" id="IPR000600">
    <property type="entry name" value="ROK"/>
</dbReference>
<gene>
    <name evidence="13" type="ORF">CLG96_12410</name>
</gene>
<evidence type="ECO:0000313" key="14">
    <source>
        <dbReference type="Proteomes" id="UP000244162"/>
    </source>
</evidence>
<dbReference type="InterPro" id="IPR051804">
    <property type="entry name" value="Carb_Metab_Reg_Kinase/Isom"/>
</dbReference>
<keyword evidence="7" id="KW-0862">Zinc</keyword>
<keyword evidence="8" id="KW-0067">ATP-binding</keyword>
<dbReference type="Pfam" id="PF00480">
    <property type="entry name" value="ROK"/>
    <property type="match status" value="1"/>
</dbReference>
<dbReference type="EC" id="2.7.1.4" evidence="11"/>
<dbReference type="RefSeq" id="WP_107968734.1">
    <property type="nucleotide sequence ID" value="NZ_NWBU01000010.1"/>
</dbReference>
<dbReference type="PROSITE" id="PS01125">
    <property type="entry name" value="ROK"/>
    <property type="match status" value="1"/>
</dbReference>
<dbReference type="Proteomes" id="UP000244162">
    <property type="component" value="Unassembled WGS sequence"/>
</dbReference>
<evidence type="ECO:0000256" key="4">
    <source>
        <dbReference type="ARBA" id="ARBA00022723"/>
    </source>
</evidence>